<evidence type="ECO:0000313" key="4">
    <source>
        <dbReference type="Proteomes" id="UP000443070"/>
    </source>
</evidence>
<dbReference type="PANTHER" id="PTHR46797">
    <property type="entry name" value="HTH-TYPE TRANSCRIPTIONAL REGULATOR"/>
    <property type="match status" value="1"/>
</dbReference>
<evidence type="ECO:0000259" key="2">
    <source>
        <dbReference type="PROSITE" id="PS50943"/>
    </source>
</evidence>
<protein>
    <submittedName>
        <fullName evidence="3">Helix-turn-helix domain-containing protein</fullName>
    </submittedName>
</protein>
<comment type="caution">
    <text evidence="3">The sequence shown here is derived from an EMBL/GenBank/DDBJ whole genome shotgun (WGS) entry which is preliminary data.</text>
</comment>
<dbReference type="PROSITE" id="PS50943">
    <property type="entry name" value="HTH_CROC1"/>
    <property type="match status" value="1"/>
</dbReference>
<proteinExistence type="predicted"/>
<organism evidence="3 4">
    <name type="scientific">Phascolarctobacterium faecium</name>
    <dbReference type="NCBI Taxonomy" id="33025"/>
    <lineage>
        <taxon>Bacteria</taxon>
        <taxon>Bacillati</taxon>
        <taxon>Bacillota</taxon>
        <taxon>Negativicutes</taxon>
        <taxon>Acidaminococcales</taxon>
        <taxon>Acidaminococcaceae</taxon>
        <taxon>Phascolarctobacterium</taxon>
    </lineage>
</organism>
<dbReference type="CDD" id="cd00093">
    <property type="entry name" value="HTH_XRE"/>
    <property type="match status" value="1"/>
</dbReference>
<dbReference type="InterPro" id="IPR010982">
    <property type="entry name" value="Lambda_DNA-bd_dom_sf"/>
</dbReference>
<dbReference type="PANTHER" id="PTHR46797:SF1">
    <property type="entry name" value="METHYLPHOSPHONATE SYNTHASE"/>
    <property type="match status" value="1"/>
</dbReference>
<dbReference type="Pfam" id="PF01381">
    <property type="entry name" value="HTH_3"/>
    <property type="match status" value="1"/>
</dbReference>
<evidence type="ECO:0000256" key="1">
    <source>
        <dbReference type="ARBA" id="ARBA00023125"/>
    </source>
</evidence>
<accession>A0ABW9S277</accession>
<reference evidence="3 4" key="1">
    <citation type="journal article" date="2019" name="Nat. Med.">
        <title>A library of human gut bacterial isolates paired with longitudinal multiomics data enables mechanistic microbiome research.</title>
        <authorList>
            <person name="Poyet M."/>
            <person name="Groussin M."/>
            <person name="Gibbons S.M."/>
            <person name="Avila-Pacheco J."/>
            <person name="Jiang X."/>
            <person name="Kearney S.M."/>
            <person name="Perrotta A.R."/>
            <person name="Berdy B."/>
            <person name="Zhao S."/>
            <person name="Lieberman T.D."/>
            <person name="Swanson P.K."/>
            <person name="Smith M."/>
            <person name="Roesemann S."/>
            <person name="Alexander J.E."/>
            <person name="Rich S.A."/>
            <person name="Livny J."/>
            <person name="Vlamakis H."/>
            <person name="Clish C."/>
            <person name="Bullock K."/>
            <person name="Deik A."/>
            <person name="Scott J."/>
            <person name="Pierce K.A."/>
            <person name="Xavier R.J."/>
            <person name="Alm E.J."/>
        </authorList>
    </citation>
    <scope>NUCLEOTIDE SEQUENCE [LARGE SCALE GENOMIC DNA]</scope>
    <source>
        <strain evidence="3 4">BIOML-A3</strain>
    </source>
</reference>
<sequence length="128" mass="15019">MPAKMFVTICFRRCLIMEKELQKIGHRIKLLRIENKISQKVLAKKLCISQTHLSNIENGRVGVTLLHLIKIKELFECPIEYFFEEKTLSENEAEKNECQKIKTIVEENNFRLEDLSKAIEIMKVLQKG</sequence>
<name>A0ABW9S277_9FIRM</name>
<dbReference type="SUPFAM" id="SSF47413">
    <property type="entry name" value="lambda repressor-like DNA-binding domains"/>
    <property type="match status" value="1"/>
</dbReference>
<dbReference type="Proteomes" id="UP000443070">
    <property type="component" value="Unassembled WGS sequence"/>
</dbReference>
<dbReference type="EMBL" id="WNBW01000001">
    <property type="protein sequence ID" value="MTU03231.1"/>
    <property type="molecule type" value="Genomic_DNA"/>
</dbReference>
<keyword evidence="1" id="KW-0238">DNA-binding</keyword>
<dbReference type="SMART" id="SM00530">
    <property type="entry name" value="HTH_XRE"/>
    <property type="match status" value="1"/>
</dbReference>
<evidence type="ECO:0000313" key="3">
    <source>
        <dbReference type="EMBL" id="MTU03231.1"/>
    </source>
</evidence>
<dbReference type="InterPro" id="IPR001387">
    <property type="entry name" value="Cro/C1-type_HTH"/>
</dbReference>
<feature type="domain" description="HTH cro/C1-type" evidence="2">
    <location>
        <begin position="28"/>
        <end position="82"/>
    </location>
</feature>
<keyword evidence="4" id="KW-1185">Reference proteome</keyword>
<dbReference type="Gene3D" id="1.10.260.40">
    <property type="entry name" value="lambda repressor-like DNA-binding domains"/>
    <property type="match status" value="1"/>
</dbReference>
<dbReference type="InterPro" id="IPR050807">
    <property type="entry name" value="TransReg_Diox_bact_type"/>
</dbReference>
<gene>
    <name evidence="3" type="ORF">GMD18_02285</name>
</gene>